<dbReference type="NCBIfam" id="TIGR00836">
    <property type="entry name" value="amt"/>
    <property type="match status" value="1"/>
</dbReference>
<evidence type="ECO:0000256" key="6">
    <source>
        <dbReference type="ARBA" id="ARBA00023136"/>
    </source>
</evidence>
<keyword evidence="6 9" id="KW-0472">Membrane</keyword>
<evidence type="ECO:0000256" key="9">
    <source>
        <dbReference type="RuleBase" id="RU362002"/>
    </source>
</evidence>
<comment type="subcellular location">
    <subcellularLocation>
        <location evidence="9">Cell membrane</location>
        <topology evidence="9">Multi-pass membrane protein</topology>
    </subcellularLocation>
    <subcellularLocation>
        <location evidence="1">Membrane</location>
        <topology evidence="1">Multi-pass membrane protein</topology>
    </subcellularLocation>
</comment>
<comment type="similarity">
    <text evidence="2 9">Belongs to the ammonia transporter channel (TC 1.A.11.2) family.</text>
</comment>
<gene>
    <name evidence="11" type="ORF">SAMN06265355_101314</name>
</gene>
<evidence type="ECO:0000313" key="12">
    <source>
        <dbReference type="Proteomes" id="UP000198420"/>
    </source>
</evidence>
<keyword evidence="5 9" id="KW-1133">Transmembrane helix</keyword>
<dbReference type="Gene3D" id="1.10.3430.10">
    <property type="entry name" value="Ammonium transporter AmtB like domains"/>
    <property type="match status" value="1"/>
</dbReference>
<dbReference type="EMBL" id="FZNP01000001">
    <property type="protein sequence ID" value="SNR24553.1"/>
    <property type="molecule type" value="Genomic_DNA"/>
</dbReference>
<name>A0A238UT24_9ACTN</name>
<feature type="transmembrane region" description="Helical" evidence="9">
    <location>
        <begin position="99"/>
        <end position="117"/>
    </location>
</feature>
<dbReference type="Pfam" id="PF00909">
    <property type="entry name" value="Ammonium_transp"/>
    <property type="match status" value="1"/>
</dbReference>
<feature type="transmembrane region" description="Helical" evidence="9">
    <location>
        <begin position="129"/>
        <end position="149"/>
    </location>
</feature>
<keyword evidence="3 9" id="KW-0813">Transport</keyword>
<feature type="transmembrane region" description="Helical" evidence="9">
    <location>
        <begin position="314"/>
        <end position="335"/>
    </location>
</feature>
<organism evidence="11 12">
    <name type="scientific">Actinomadura mexicana</name>
    <dbReference type="NCBI Taxonomy" id="134959"/>
    <lineage>
        <taxon>Bacteria</taxon>
        <taxon>Bacillati</taxon>
        <taxon>Actinomycetota</taxon>
        <taxon>Actinomycetes</taxon>
        <taxon>Streptosporangiales</taxon>
        <taxon>Thermomonosporaceae</taxon>
        <taxon>Actinomadura</taxon>
    </lineage>
</organism>
<evidence type="ECO:0000313" key="11">
    <source>
        <dbReference type="EMBL" id="SNR24553.1"/>
    </source>
</evidence>
<evidence type="ECO:0000256" key="4">
    <source>
        <dbReference type="ARBA" id="ARBA00022692"/>
    </source>
</evidence>
<dbReference type="GO" id="GO:0008519">
    <property type="term" value="F:ammonium channel activity"/>
    <property type="evidence" value="ECO:0007669"/>
    <property type="project" value="InterPro"/>
</dbReference>
<dbReference type="OrthoDB" id="9814202at2"/>
<evidence type="ECO:0000256" key="7">
    <source>
        <dbReference type="ARBA" id="ARBA00023177"/>
    </source>
</evidence>
<feature type="transmembrane region" description="Helical" evidence="9">
    <location>
        <begin position="200"/>
        <end position="218"/>
    </location>
</feature>
<evidence type="ECO:0000256" key="8">
    <source>
        <dbReference type="ARBA" id="ARBA00050025"/>
    </source>
</evidence>
<keyword evidence="4 9" id="KW-0812">Transmembrane</keyword>
<sequence>MRSGLNTGDSAWVLVSFAMVLLMTPGLALFYGGMVRAKNLVSVLYMSFVSIAVVSVVWFLYGYGLAFGDDVGGAGLIGWGRWQFLKTTPSVLRGVIPEYVFSMFQLVFAIITLALISGSVANRVRLGPWMVFGVVWVTLVYLPVAHWVFSKGGWINRWGALDFAGGLVVELNSGIAGLALALVLGPGLRFRREGPPEPKNIPLVMAGMGLLWFGWFGFNGGSALTDGALAANAVVNTMMCGCVAMLVWMLLERARFGQFSRLGGTTGALAGLVAITPACGYVNLLGATVLGIVVAVVCTYAVEVKTSAGYDDTLDVVGIHGAGGIVGVVLLGFFATGKYGSPTAGLAYGGSISLLGKQIVAILAVGCYSFVITYVIGKAVDVLLAFRPSAREEAEGLDTELRIG</sequence>
<proteinExistence type="inferred from homology"/>
<dbReference type="InterPro" id="IPR001905">
    <property type="entry name" value="Ammonium_transpt"/>
</dbReference>
<dbReference type="Proteomes" id="UP000198420">
    <property type="component" value="Unassembled WGS sequence"/>
</dbReference>
<dbReference type="RefSeq" id="WP_089309737.1">
    <property type="nucleotide sequence ID" value="NZ_FZNP01000001.1"/>
</dbReference>
<feature type="domain" description="Ammonium transporter AmtB-like" evidence="10">
    <location>
        <begin position="11"/>
        <end position="399"/>
    </location>
</feature>
<feature type="transmembrane region" description="Helical" evidence="9">
    <location>
        <begin position="169"/>
        <end position="188"/>
    </location>
</feature>
<feature type="transmembrane region" description="Helical" evidence="9">
    <location>
        <begin position="12"/>
        <end position="31"/>
    </location>
</feature>
<dbReference type="GO" id="GO:0005886">
    <property type="term" value="C:plasma membrane"/>
    <property type="evidence" value="ECO:0007669"/>
    <property type="project" value="UniProtKB-SubCell"/>
</dbReference>
<keyword evidence="7 9" id="KW-0924">Ammonia transport</keyword>
<feature type="transmembrane region" description="Helical" evidence="9">
    <location>
        <begin position="230"/>
        <end position="251"/>
    </location>
</feature>
<protein>
    <recommendedName>
        <fullName evidence="8 9">Ammonium transporter</fullName>
    </recommendedName>
</protein>
<accession>A0A238UT24</accession>
<dbReference type="AlphaFoldDB" id="A0A238UT24"/>
<evidence type="ECO:0000256" key="5">
    <source>
        <dbReference type="ARBA" id="ARBA00022989"/>
    </source>
</evidence>
<evidence type="ECO:0000256" key="3">
    <source>
        <dbReference type="ARBA" id="ARBA00022448"/>
    </source>
</evidence>
<keyword evidence="12" id="KW-1185">Reference proteome</keyword>
<dbReference type="InterPro" id="IPR024041">
    <property type="entry name" value="NH4_transpt_AmtB-like_dom"/>
</dbReference>
<evidence type="ECO:0000259" key="10">
    <source>
        <dbReference type="Pfam" id="PF00909"/>
    </source>
</evidence>
<dbReference type="InterPro" id="IPR029020">
    <property type="entry name" value="Ammonium/urea_transptr"/>
</dbReference>
<feature type="transmembrane region" description="Helical" evidence="9">
    <location>
        <begin position="355"/>
        <end position="377"/>
    </location>
</feature>
<dbReference type="PANTHER" id="PTHR43029">
    <property type="entry name" value="AMMONIUM TRANSPORTER MEP2"/>
    <property type="match status" value="1"/>
</dbReference>
<feature type="transmembrane region" description="Helical" evidence="9">
    <location>
        <begin position="43"/>
        <end position="61"/>
    </location>
</feature>
<dbReference type="PANTHER" id="PTHR43029:SF10">
    <property type="entry name" value="AMMONIUM TRANSPORTER MEP2"/>
    <property type="match status" value="1"/>
</dbReference>
<evidence type="ECO:0000256" key="1">
    <source>
        <dbReference type="ARBA" id="ARBA00004141"/>
    </source>
</evidence>
<reference evidence="12" key="1">
    <citation type="submission" date="2017-06" db="EMBL/GenBank/DDBJ databases">
        <authorList>
            <person name="Varghese N."/>
            <person name="Submissions S."/>
        </authorList>
    </citation>
    <scope>NUCLEOTIDE SEQUENCE [LARGE SCALE GENOMIC DNA]</scope>
    <source>
        <strain evidence="12">DSM 44485</strain>
    </source>
</reference>
<feature type="transmembrane region" description="Helical" evidence="9">
    <location>
        <begin position="281"/>
        <end position="302"/>
    </location>
</feature>
<dbReference type="SUPFAM" id="SSF111352">
    <property type="entry name" value="Ammonium transporter"/>
    <property type="match status" value="1"/>
</dbReference>
<evidence type="ECO:0000256" key="2">
    <source>
        <dbReference type="ARBA" id="ARBA00005887"/>
    </source>
</evidence>